<sequence>MKKTLRIVGKRSESRRIGSGALRRDVLAILEGDLGVEMNTVPPWLYRLIDLLEERYTPRNPSTRDQVHFMVALGSLVSATPPADAPRTISEAMHYLADPLGLRFDEEPELKFWPDSPDVGDHTCICSYCEEIIEEDPVIRFFNTDKNTEARLHPKCFRICSEFKLIPIPENTSGA</sequence>
<name>A0A0F9RCM7_9ZZZZ</name>
<proteinExistence type="predicted"/>
<dbReference type="AlphaFoldDB" id="A0A0F9RCM7"/>
<accession>A0A0F9RCM7</accession>
<organism evidence="1">
    <name type="scientific">marine sediment metagenome</name>
    <dbReference type="NCBI Taxonomy" id="412755"/>
    <lineage>
        <taxon>unclassified sequences</taxon>
        <taxon>metagenomes</taxon>
        <taxon>ecological metagenomes</taxon>
    </lineage>
</organism>
<evidence type="ECO:0000313" key="1">
    <source>
        <dbReference type="EMBL" id="KKN15028.1"/>
    </source>
</evidence>
<gene>
    <name evidence="1" type="ORF">LCGC14_0990300</name>
</gene>
<reference evidence="1" key="1">
    <citation type="journal article" date="2015" name="Nature">
        <title>Complex archaea that bridge the gap between prokaryotes and eukaryotes.</title>
        <authorList>
            <person name="Spang A."/>
            <person name="Saw J.H."/>
            <person name="Jorgensen S.L."/>
            <person name="Zaremba-Niedzwiedzka K."/>
            <person name="Martijn J."/>
            <person name="Lind A.E."/>
            <person name="van Eijk R."/>
            <person name="Schleper C."/>
            <person name="Guy L."/>
            <person name="Ettema T.J."/>
        </authorList>
    </citation>
    <scope>NUCLEOTIDE SEQUENCE</scope>
</reference>
<comment type="caution">
    <text evidence="1">The sequence shown here is derived from an EMBL/GenBank/DDBJ whole genome shotgun (WGS) entry which is preliminary data.</text>
</comment>
<dbReference type="EMBL" id="LAZR01003755">
    <property type="protein sequence ID" value="KKN15028.1"/>
    <property type="molecule type" value="Genomic_DNA"/>
</dbReference>
<protein>
    <submittedName>
        <fullName evidence="1">Uncharacterized protein</fullName>
    </submittedName>
</protein>